<protein>
    <submittedName>
        <fullName evidence="1 3">Uncharacterized protein</fullName>
    </submittedName>
</protein>
<accession>A0A6A6Y873</accession>
<evidence type="ECO:0000313" key="1">
    <source>
        <dbReference type="EMBL" id="KAF2804890.1"/>
    </source>
</evidence>
<name>A0A6A6Y873_9PEZI</name>
<dbReference type="RefSeq" id="XP_033571854.1">
    <property type="nucleotide sequence ID" value="XM_033712729.1"/>
</dbReference>
<reference evidence="3" key="2">
    <citation type="submission" date="2020-04" db="EMBL/GenBank/DDBJ databases">
        <authorList>
            <consortium name="NCBI Genome Project"/>
        </authorList>
    </citation>
    <scope>NUCLEOTIDE SEQUENCE</scope>
    <source>
        <strain evidence="3">CBS 304.34</strain>
    </source>
</reference>
<dbReference type="Proteomes" id="UP000504636">
    <property type="component" value="Unplaced"/>
</dbReference>
<evidence type="ECO:0000313" key="2">
    <source>
        <dbReference type="Proteomes" id="UP000504636"/>
    </source>
</evidence>
<gene>
    <name evidence="1 3" type="ORF">BDZ99DRAFT_145095</name>
</gene>
<evidence type="ECO:0000313" key="3">
    <source>
        <dbReference type="RefSeq" id="XP_033571854.1"/>
    </source>
</evidence>
<sequence>MPNLCHLTINVRECGWVGDDDESNDALSELEVEETPQSDAFWMFFEAIMSGMRNRKRSNLDSVKVALKDAFVEEKCAALKDFISKNQGVWKRVKAKACRPYWTYCEADTADVNLDYSGDEHWSCTTVVKSNGSWWIGKPGPVDDSQARE</sequence>
<reference evidence="3" key="3">
    <citation type="submission" date="2025-04" db="UniProtKB">
        <authorList>
            <consortium name="RefSeq"/>
        </authorList>
    </citation>
    <scope>IDENTIFICATION</scope>
    <source>
        <strain evidence="3">CBS 304.34</strain>
    </source>
</reference>
<proteinExistence type="predicted"/>
<organism evidence="1">
    <name type="scientific">Mytilinidion resinicola</name>
    <dbReference type="NCBI Taxonomy" id="574789"/>
    <lineage>
        <taxon>Eukaryota</taxon>
        <taxon>Fungi</taxon>
        <taxon>Dikarya</taxon>
        <taxon>Ascomycota</taxon>
        <taxon>Pezizomycotina</taxon>
        <taxon>Dothideomycetes</taxon>
        <taxon>Pleosporomycetidae</taxon>
        <taxon>Mytilinidiales</taxon>
        <taxon>Mytilinidiaceae</taxon>
        <taxon>Mytilinidion</taxon>
    </lineage>
</organism>
<dbReference type="GeneID" id="54453622"/>
<keyword evidence="2" id="KW-1185">Reference proteome</keyword>
<dbReference type="EMBL" id="MU003711">
    <property type="protein sequence ID" value="KAF2804890.1"/>
    <property type="molecule type" value="Genomic_DNA"/>
</dbReference>
<dbReference type="AlphaFoldDB" id="A0A6A6Y873"/>
<reference evidence="1 3" key="1">
    <citation type="journal article" date="2020" name="Stud. Mycol.">
        <title>101 Dothideomycetes genomes: a test case for predicting lifestyles and emergence of pathogens.</title>
        <authorList>
            <person name="Haridas S."/>
            <person name="Albert R."/>
            <person name="Binder M."/>
            <person name="Bloem J."/>
            <person name="Labutti K."/>
            <person name="Salamov A."/>
            <person name="Andreopoulos B."/>
            <person name="Baker S."/>
            <person name="Barry K."/>
            <person name="Bills G."/>
            <person name="Bluhm B."/>
            <person name="Cannon C."/>
            <person name="Castanera R."/>
            <person name="Culley D."/>
            <person name="Daum C."/>
            <person name="Ezra D."/>
            <person name="Gonzalez J."/>
            <person name="Henrissat B."/>
            <person name="Kuo A."/>
            <person name="Liang C."/>
            <person name="Lipzen A."/>
            <person name="Lutzoni F."/>
            <person name="Magnuson J."/>
            <person name="Mondo S."/>
            <person name="Nolan M."/>
            <person name="Ohm R."/>
            <person name="Pangilinan J."/>
            <person name="Park H.-J."/>
            <person name="Ramirez L."/>
            <person name="Alfaro M."/>
            <person name="Sun H."/>
            <person name="Tritt A."/>
            <person name="Yoshinaga Y."/>
            <person name="Zwiers L.-H."/>
            <person name="Turgeon B."/>
            <person name="Goodwin S."/>
            <person name="Spatafora J."/>
            <person name="Crous P."/>
            <person name="Grigoriev I."/>
        </authorList>
    </citation>
    <scope>NUCLEOTIDE SEQUENCE</scope>
    <source>
        <strain evidence="1 3">CBS 304.34</strain>
    </source>
</reference>